<reference evidence="1" key="1">
    <citation type="submission" date="2021-02" db="EMBL/GenBank/DDBJ databases">
        <authorList>
            <consortium name="DOE Joint Genome Institute"/>
            <person name="Ahrendt S."/>
            <person name="Looney B.P."/>
            <person name="Miyauchi S."/>
            <person name="Morin E."/>
            <person name="Drula E."/>
            <person name="Courty P.E."/>
            <person name="Chicoki N."/>
            <person name="Fauchery L."/>
            <person name="Kohler A."/>
            <person name="Kuo A."/>
            <person name="Labutti K."/>
            <person name="Pangilinan J."/>
            <person name="Lipzen A."/>
            <person name="Riley R."/>
            <person name="Andreopoulos W."/>
            <person name="He G."/>
            <person name="Johnson J."/>
            <person name="Barry K.W."/>
            <person name="Grigoriev I.V."/>
            <person name="Nagy L."/>
            <person name="Hibbett D."/>
            <person name="Henrissat B."/>
            <person name="Matheny P.B."/>
            <person name="Labbe J."/>
            <person name="Martin F."/>
        </authorList>
    </citation>
    <scope>NUCLEOTIDE SEQUENCE</scope>
    <source>
        <strain evidence="1">FP105234-sp</strain>
    </source>
</reference>
<dbReference type="Proteomes" id="UP000814033">
    <property type="component" value="Unassembled WGS sequence"/>
</dbReference>
<proteinExistence type="predicted"/>
<evidence type="ECO:0000313" key="1">
    <source>
        <dbReference type="EMBL" id="KAI0049496.1"/>
    </source>
</evidence>
<sequence>MGPVDDIVRPGQTISSTGYERRAGGKGANQAAAVARAGASVNIVGAVGDDGAWLVQQLKGIGVSVGGVTTVQEPTGRAVIQLTKAGENCIILHKGANYALEETPAQILNNLKGISHLLLQNEIPWPTTLAYLEQAHAQGIVTVFNPSPMPSDAQLRVFPWEHLSWLLVNEGEAESLLRVLHTDAPAPALPRSGPRTRWYHDDAVAFDGSPAFKTLKNLHNHATLATVNIVCTLGATGVLASLPSVNTPLYVTAAELRGNVRDTTGAGDCFTGYLIASLMELPDEKLSTANALKILKRSAQAAGMCVERRGAMESIPGYSEVDARLEEN</sequence>
<evidence type="ECO:0000313" key="2">
    <source>
        <dbReference type="Proteomes" id="UP000814033"/>
    </source>
</evidence>
<keyword evidence="2" id="KW-1185">Reference proteome</keyword>
<reference evidence="1" key="2">
    <citation type="journal article" date="2022" name="New Phytol.">
        <title>Evolutionary transition to the ectomycorrhizal habit in the genomes of a hyperdiverse lineage of mushroom-forming fungi.</title>
        <authorList>
            <person name="Looney B."/>
            <person name="Miyauchi S."/>
            <person name="Morin E."/>
            <person name="Drula E."/>
            <person name="Courty P.E."/>
            <person name="Kohler A."/>
            <person name="Kuo A."/>
            <person name="LaButti K."/>
            <person name="Pangilinan J."/>
            <person name="Lipzen A."/>
            <person name="Riley R."/>
            <person name="Andreopoulos W."/>
            <person name="He G."/>
            <person name="Johnson J."/>
            <person name="Nolan M."/>
            <person name="Tritt A."/>
            <person name="Barry K.W."/>
            <person name="Grigoriev I.V."/>
            <person name="Nagy L.G."/>
            <person name="Hibbett D."/>
            <person name="Henrissat B."/>
            <person name="Matheny P.B."/>
            <person name="Labbe J."/>
            <person name="Martin F.M."/>
        </authorList>
    </citation>
    <scope>NUCLEOTIDE SEQUENCE</scope>
    <source>
        <strain evidence="1">FP105234-sp</strain>
    </source>
</reference>
<name>A0ACB8RZF2_9AGAM</name>
<accession>A0ACB8RZF2</accession>
<organism evidence="1 2">
    <name type="scientific">Auriscalpium vulgare</name>
    <dbReference type="NCBI Taxonomy" id="40419"/>
    <lineage>
        <taxon>Eukaryota</taxon>
        <taxon>Fungi</taxon>
        <taxon>Dikarya</taxon>
        <taxon>Basidiomycota</taxon>
        <taxon>Agaricomycotina</taxon>
        <taxon>Agaricomycetes</taxon>
        <taxon>Russulales</taxon>
        <taxon>Auriscalpiaceae</taxon>
        <taxon>Auriscalpium</taxon>
    </lineage>
</organism>
<dbReference type="EMBL" id="MU275872">
    <property type="protein sequence ID" value="KAI0049496.1"/>
    <property type="molecule type" value="Genomic_DNA"/>
</dbReference>
<gene>
    <name evidence="1" type="ORF">FA95DRAFT_1556786</name>
</gene>
<comment type="caution">
    <text evidence="1">The sequence shown here is derived from an EMBL/GenBank/DDBJ whole genome shotgun (WGS) entry which is preliminary data.</text>
</comment>
<protein>
    <submittedName>
        <fullName evidence="1">Ribokinase-like protein</fullName>
    </submittedName>
</protein>